<organism evidence="2 3">
    <name type="scientific">Apodospora peruviana</name>
    <dbReference type="NCBI Taxonomy" id="516989"/>
    <lineage>
        <taxon>Eukaryota</taxon>
        <taxon>Fungi</taxon>
        <taxon>Dikarya</taxon>
        <taxon>Ascomycota</taxon>
        <taxon>Pezizomycotina</taxon>
        <taxon>Sordariomycetes</taxon>
        <taxon>Sordariomycetidae</taxon>
        <taxon>Sordariales</taxon>
        <taxon>Lasiosphaeriaceae</taxon>
        <taxon>Apodospora</taxon>
    </lineage>
</organism>
<feature type="region of interest" description="Disordered" evidence="1">
    <location>
        <begin position="15"/>
        <end position="120"/>
    </location>
</feature>
<sequence length="204" mass="20759">MPLFSGAWSACAAGEPPPWRPVNPMTDNHCQLIVSTSSPPSMNSGSQSSKLTPATESSAHKSSPATSPSTSPPIPPLFPTSTSTSLSSPPLPVQSSSSVATTEPFTPETTPPPPPHILATSMNWTTSASNAISSDWGVKGSTGDAAVAPSTSSSSRMTDMGTGKAGCRSTHVSPTQTISSRSCNGTTAPLGGCQTRMSRATTRL</sequence>
<feature type="compositionally biased region" description="Low complexity" evidence="1">
    <location>
        <begin position="35"/>
        <end position="49"/>
    </location>
</feature>
<dbReference type="Proteomes" id="UP001283341">
    <property type="component" value="Unassembled WGS sequence"/>
</dbReference>
<accession>A0AAE0IHR7</accession>
<keyword evidence="3" id="KW-1185">Reference proteome</keyword>
<evidence type="ECO:0000313" key="2">
    <source>
        <dbReference type="EMBL" id="KAK3324942.1"/>
    </source>
</evidence>
<comment type="caution">
    <text evidence="2">The sequence shown here is derived from an EMBL/GenBank/DDBJ whole genome shotgun (WGS) entry which is preliminary data.</text>
</comment>
<protein>
    <submittedName>
        <fullName evidence="2">Uncharacterized protein</fullName>
    </submittedName>
</protein>
<dbReference type="EMBL" id="JAUEDM010000002">
    <property type="protein sequence ID" value="KAK3324942.1"/>
    <property type="molecule type" value="Genomic_DNA"/>
</dbReference>
<proteinExistence type="predicted"/>
<reference evidence="2" key="1">
    <citation type="journal article" date="2023" name="Mol. Phylogenet. Evol.">
        <title>Genome-scale phylogeny and comparative genomics of the fungal order Sordariales.</title>
        <authorList>
            <person name="Hensen N."/>
            <person name="Bonometti L."/>
            <person name="Westerberg I."/>
            <person name="Brannstrom I.O."/>
            <person name="Guillou S."/>
            <person name="Cros-Aarteil S."/>
            <person name="Calhoun S."/>
            <person name="Haridas S."/>
            <person name="Kuo A."/>
            <person name="Mondo S."/>
            <person name="Pangilinan J."/>
            <person name="Riley R."/>
            <person name="LaButti K."/>
            <person name="Andreopoulos B."/>
            <person name="Lipzen A."/>
            <person name="Chen C."/>
            <person name="Yan M."/>
            <person name="Daum C."/>
            <person name="Ng V."/>
            <person name="Clum A."/>
            <person name="Steindorff A."/>
            <person name="Ohm R.A."/>
            <person name="Martin F."/>
            <person name="Silar P."/>
            <person name="Natvig D.O."/>
            <person name="Lalanne C."/>
            <person name="Gautier V."/>
            <person name="Ament-Velasquez S.L."/>
            <person name="Kruys A."/>
            <person name="Hutchinson M.I."/>
            <person name="Powell A.J."/>
            <person name="Barry K."/>
            <person name="Miller A.N."/>
            <person name="Grigoriev I.V."/>
            <person name="Debuchy R."/>
            <person name="Gladieux P."/>
            <person name="Hiltunen Thoren M."/>
            <person name="Johannesson H."/>
        </authorList>
    </citation>
    <scope>NUCLEOTIDE SEQUENCE</scope>
    <source>
        <strain evidence="2">CBS 118394</strain>
    </source>
</reference>
<gene>
    <name evidence="2" type="ORF">B0H66DRAFT_107624</name>
</gene>
<feature type="compositionally biased region" description="Low complexity" evidence="1">
    <location>
        <begin position="79"/>
        <end position="108"/>
    </location>
</feature>
<reference evidence="2" key="2">
    <citation type="submission" date="2023-06" db="EMBL/GenBank/DDBJ databases">
        <authorList>
            <consortium name="Lawrence Berkeley National Laboratory"/>
            <person name="Haridas S."/>
            <person name="Hensen N."/>
            <person name="Bonometti L."/>
            <person name="Westerberg I."/>
            <person name="Brannstrom I.O."/>
            <person name="Guillou S."/>
            <person name="Cros-Aarteil S."/>
            <person name="Calhoun S."/>
            <person name="Kuo A."/>
            <person name="Mondo S."/>
            <person name="Pangilinan J."/>
            <person name="Riley R."/>
            <person name="Labutti K."/>
            <person name="Andreopoulos B."/>
            <person name="Lipzen A."/>
            <person name="Chen C."/>
            <person name="Yanf M."/>
            <person name="Daum C."/>
            <person name="Ng V."/>
            <person name="Clum A."/>
            <person name="Steindorff A."/>
            <person name="Ohm R."/>
            <person name="Martin F."/>
            <person name="Silar P."/>
            <person name="Natvig D."/>
            <person name="Lalanne C."/>
            <person name="Gautier V."/>
            <person name="Ament-Velasquez S.L."/>
            <person name="Kruys A."/>
            <person name="Hutchinson M.I."/>
            <person name="Powell A.J."/>
            <person name="Barry K."/>
            <person name="Miller A.N."/>
            <person name="Grigoriev I.V."/>
            <person name="Debuchy R."/>
            <person name="Gladieux P."/>
            <person name="Thoren M.H."/>
            <person name="Johannesson H."/>
        </authorList>
    </citation>
    <scope>NUCLEOTIDE SEQUENCE</scope>
    <source>
        <strain evidence="2">CBS 118394</strain>
    </source>
</reference>
<feature type="compositionally biased region" description="Polar residues" evidence="1">
    <location>
        <begin position="170"/>
        <end position="187"/>
    </location>
</feature>
<evidence type="ECO:0000256" key="1">
    <source>
        <dbReference type="SAM" id="MobiDB-lite"/>
    </source>
</evidence>
<feature type="compositionally biased region" description="Polar residues" evidence="1">
    <location>
        <begin position="195"/>
        <end position="204"/>
    </location>
</feature>
<name>A0AAE0IHR7_9PEZI</name>
<feature type="region of interest" description="Disordered" evidence="1">
    <location>
        <begin position="141"/>
        <end position="204"/>
    </location>
</feature>
<dbReference type="AlphaFoldDB" id="A0AAE0IHR7"/>
<evidence type="ECO:0000313" key="3">
    <source>
        <dbReference type="Proteomes" id="UP001283341"/>
    </source>
</evidence>
<feature type="compositionally biased region" description="Polar residues" evidence="1">
    <location>
        <begin position="50"/>
        <end position="61"/>
    </location>
</feature>